<dbReference type="PANTHER" id="PTHR34223">
    <property type="entry name" value="OS11G0201299 PROTEIN"/>
    <property type="match status" value="1"/>
</dbReference>
<evidence type="ECO:0000313" key="4">
    <source>
        <dbReference type="Proteomes" id="UP001054889"/>
    </source>
</evidence>
<keyword evidence="4" id="KW-1185">Reference proteome</keyword>
<organism evidence="3 4">
    <name type="scientific">Eleusine coracana subsp. coracana</name>
    <dbReference type="NCBI Taxonomy" id="191504"/>
    <lineage>
        <taxon>Eukaryota</taxon>
        <taxon>Viridiplantae</taxon>
        <taxon>Streptophyta</taxon>
        <taxon>Embryophyta</taxon>
        <taxon>Tracheophyta</taxon>
        <taxon>Spermatophyta</taxon>
        <taxon>Magnoliopsida</taxon>
        <taxon>Liliopsida</taxon>
        <taxon>Poales</taxon>
        <taxon>Poaceae</taxon>
        <taxon>PACMAD clade</taxon>
        <taxon>Chloridoideae</taxon>
        <taxon>Cynodonteae</taxon>
        <taxon>Eleusininae</taxon>
        <taxon>Eleusine</taxon>
    </lineage>
</organism>
<dbReference type="PROSITE" id="PS50181">
    <property type="entry name" value="FBOX"/>
    <property type="match status" value="1"/>
</dbReference>
<dbReference type="SUPFAM" id="SSF81383">
    <property type="entry name" value="F-box domain"/>
    <property type="match status" value="1"/>
</dbReference>
<dbReference type="InterPro" id="IPR036047">
    <property type="entry name" value="F-box-like_dom_sf"/>
</dbReference>
<evidence type="ECO:0000313" key="3">
    <source>
        <dbReference type="EMBL" id="GJN28167.1"/>
    </source>
</evidence>
<proteinExistence type="predicted"/>
<evidence type="ECO:0000256" key="1">
    <source>
        <dbReference type="SAM" id="MobiDB-lite"/>
    </source>
</evidence>
<protein>
    <recommendedName>
        <fullName evidence="2">F-box domain-containing protein</fullName>
    </recommendedName>
</protein>
<reference evidence="3" key="2">
    <citation type="submission" date="2021-12" db="EMBL/GenBank/DDBJ databases">
        <title>Resequencing data analysis of finger millet.</title>
        <authorList>
            <person name="Hatakeyama M."/>
            <person name="Aluri S."/>
            <person name="Balachadran M.T."/>
            <person name="Sivarajan S.R."/>
            <person name="Poveda L."/>
            <person name="Shimizu-Inatsugi R."/>
            <person name="Schlapbach R."/>
            <person name="Sreeman S.M."/>
            <person name="Shimizu K.K."/>
        </authorList>
    </citation>
    <scope>NUCLEOTIDE SEQUENCE</scope>
</reference>
<name>A0AAV5F017_ELECO</name>
<comment type="caution">
    <text evidence="3">The sequence shown here is derived from an EMBL/GenBank/DDBJ whole genome shotgun (WGS) entry which is preliminary data.</text>
</comment>
<dbReference type="InterPro" id="IPR053197">
    <property type="entry name" value="F-box_SCFL_complex_component"/>
</dbReference>
<feature type="domain" description="F-box" evidence="2">
    <location>
        <begin position="4"/>
        <end position="50"/>
    </location>
</feature>
<reference evidence="3" key="1">
    <citation type="journal article" date="2018" name="DNA Res.">
        <title>Multiple hybrid de novo genome assembly of finger millet, an orphan allotetraploid crop.</title>
        <authorList>
            <person name="Hatakeyama M."/>
            <person name="Aluri S."/>
            <person name="Balachadran M.T."/>
            <person name="Sivarajan S.R."/>
            <person name="Patrignani A."/>
            <person name="Gruter S."/>
            <person name="Poveda L."/>
            <person name="Shimizu-Inatsugi R."/>
            <person name="Baeten J."/>
            <person name="Francoijs K.J."/>
            <person name="Nataraja K.N."/>
            <person name="Reddy Y.A.N."/>
            <person name="Phadnis S."/>
            <person name="Ravikumar R.L."/>
            <person name="Schlapbach R."/>
            <person name="Sreeman S.M."/>
            <person name="Shimizu K.K."/>
        </authorList>
    </citation>
    <scope>NUCLEOTIDE SEQUENCE</scope>
</reference>
<dbReference type="PANTHER" id="PTHR34223:SF22">
    <property type="entry name" value="OS11G0208300 PROTEIN"/>
    <property type="match status" value="1"/>
</dbReference>
<sequence>MAKIDRISILPNGVREHILSFLTAQDAVRTTVLARRWRDVWTRSPSLRFIGDMDRESVGRISNFVDHLLDVRLRGAFPAPWIPVRLTSICSTPSATIWTGKTGTKAAAKCCFVSSAMSIWSLWPTRRRSTGGSSAWCAHESASACDRIDHIYRDHSILGLADQRLVTEHLIQLELAGVRMFDGFLDLSRCPALLELKIENCLVTAEKIQCPSLRHLSIIDSNFSSGYHTKVSLPGLITLRWIQCSGMAPLLEPMQSLTTAIVTSELTSWLSEDPVDGMLPYALLDATELKLSVPRDMIRYSKTTVFIFYFFAVHESSEQEEQQQQSEEVPFAHGLDKVGSGEEEALGASGSGGLQTMWQRGPPQLPKRLILVEKRPLVRPTWKKFFVQETLPWPFGMNQEPAYTWEHYKHFPDFPDREGRVFATLVYWVVGELWDFFRVEPEYMEQARNQAYNTCPKLITDMIYEAQLWDKMEAKLEPKIHEERLRWEGIMAQQMSAMFTYMQSTGAPPLHPGLFPGLHPFLVPPPYVTPQGTPNQSVGSNNLTTSPPNAWSPWHTHPRPS</sequence>
<dbReference type="Gene3D" id="1.20.1280.50">
    <property type="match status" value="1"/>
</dbReference>
<accession>A0AAV5F017</accession>
<dbReference type="AlphaFoldDB" id="A0AAV5F017"/>
<feature type="compositionally biased region" description="Polar residues" evidence="1">
    <location>
        <begin position="530"/>
        <end position="549"/>
    </location>
</feature>
<dbReference type="Pfam" id="PF00646">
    <property type="entry name" value="F-box"/>
    <property type="match status" value="1"/>
</dbReference>
<evidence type="ECO:0000259" key="2">
    <source>
        <dbReference type="PROSITE" id="PS50181"/>
    </source>
</evidence>
<feature type="region of interest" description="Disordered" evidence="1">
    <location>
        <begin position="529"/>
        <end position="561"/>
    </location>
</feature>
<dbReference type="InterPro" id="IPR001810">
    <property type="entry name" value="F-box_dom"/>
</dbReference>
<dbReference type="SUPFAM" id="SSF52047">
    <property type="entry name" value="RNI-like"/>
    <property type="match status" value="1"/>
</dbReference>
<dbReference type="EMBL" id="BQKI01000080">
    <property type="protein sequence ID" value="GJN28167.1"/>
    <property type="molecule type" value="Genomic_DNA"/>
</dbReference>
<dbReference type="Proteomes" id="UP001054889">
    <property type="component" value="Unassembled WGS sequence"/>
</dbReference>
<gene>
    <name evidence="3" type="primary">gb16260</name>
    <name evidence="3" type="ORF">PR202_gb16260</name>
</gene>